<proteinExistence type="inferred from homology"/>
<evidence type="ECO:0000256" key="1">
    <source>
        <dbReference type="ARBA" id="ARBA00005006"/>
    </source>
</evidence>
<evidence type="ECO:0000256" key="8">
    <source>
        <dbReference type="ARBA" id="ARBA00032926"/>
    </source>
</evidence>
<dbReference type="PANTHER" id="PTHR13295:SF4">
    <property type="entry name" value="GLUTAMATE--CYSTEINE LIGASE REGULATORY SUBUNIT"/>
    <property type="match status" value="1"/>
</dbReference>
<dbReference type="GO" id="GO:0035226">
    <property type="term" value="F:glutamate-cysteine ligase catalytic subunit binding"/>
    <property type="evidence" value="ECO:0007669"/>
    <property type="project" value="InterPro"/>
</dbReference>
<evidence type="ECO:0000256" key="4">
    <source>
        <dbReference type="ARBA" id="ARBA00022684"/>
    </source>
</evidence>
<keyword evidence="4" id="KW-0317">Glutathione biosynthesis</keyword>
<dbReference type="AlphaFoldDB" id="A0A915J6V6"/>
<dbReference type="OMA" id="IKECSAN"/>
<dbReference type="GO" id="GO:0030234">
    <property type="term" value="F:enzyme regulator activity"/>
    <property type="evidence" value="ECO:0007669"/>
    <property type="project" value="TreeGrafter"/>
</dbReference>
<protein>
    <recommendedName>
        <fullName evidence="7">GCS light chain</fullName>
    </recommendedName>
    <alternativeName>
        <fullName evidence="5">Gamma-ECS regulatory subunit</fullName>
    </alternativeName>
    <alternativeName>
        <fullName evidence="8">Gamma-glutamylcysteine synthetase regulatory subunit</fullName>
    </alternativeName>
    <alternativeName>
        <fullName evidence="6">Glutamate--cysteine ligase modifier subunit</fullName>
    </alternativeName>
</protein>
<keyword evidence="9" id="KW-1185">Reference proteome</keyword>
<dbReference type="GO" id="GO:0006750">
    <property type="term" value="P:glutathione biosynthetic process"/>
    <property type="evidence" value="ECO:0007669"/>
    <property type="project" value="UniProtKB-KW"/>
</dbReference>
<evidence type="ECO:0000256" key="5">
    <source>
        <dbReference type="ARBA" id="ARBA00030406"/>
    </source>
</evidence>
<accession>A0A915J6V6</accession>
<dbReference type="InterPro" id="IPR036812">
    <property type="entry name" value="NAD(P)_OxRdtase_dom_sf"/>
</dbReference>
<dbReference type="GO" id="GO:0017109">
    <property type="term" value="C:glutamate-cysteine ligase complex"/>
    <property type="evidence" value="ECO:0007669"/>
    <property type="project" value="TreeGrafter"/>
</dbReference>
<evidence type="ECO:0000256" key="3">
    <source>
        <dbReference type="ARBA" id="ARBA00011532"/>
    </source>
</evidence>
<evidence type="ECO:0000256" key="2">
    <source>
        <dbReference type="ARBA" id="ARBA00008612"/>
    </source>
</evidence>
<comment type="similarity">
    <text evidence="2">Belongs to the aldo/keto reductase family. Glutamate--cysteine ligase light chain subfamily.</text>
</comment>
<dbReference type="InterPro" id="IPR032963">
    <property type="entry name" value="Gclm"/>
</dbReference>
<comment type="subunit">
    <text evidence="3">Heterodimer of a catalytic heavy chain and a regulatory light chain.</text>
</comment>
<dbReference type="Proteomes" id="UP000887565">
    <property type="component" value="Unplaced"/>
</dbReference>
<evidence type="ECO:0000256" key="6">
    <source>
        <dbReference type="ARBA" id="ARBA00031154"/>
    </source>
</evidence>
<dbReference type="WBParaSite" id="nRc.2.0.1.t22186-RA">
    <property type="protein sequence ID" value="nRc.2.0.1.t22186-RA"/>
    <property type="gene ID" value="nRc.2.0.1.g22186"/>
</dbReference>
<sequence length="218" mass="24664">MESNQQQNKPNPDLLNFLRNSDVFRVHTGNVNTWSDLKLRTFENMSEEMAECLRLQLSDWNPLQDELSTGGSVDFRLCTNKRCDAPDIKAYERENLKITVKVFLSDPPEAQDVKKCVQAFIKECSANFVDQIIVALAPLDPAKCIQPTLSAQMLKIWPDLEPLVVEDHLCAALGTSDLDVDDLERVYEGAKRVKPLVNHYNIAACCAVPPELKEYAKR</sequence>
<comment type="pathway">
    <text evidence="1">Sulfur metabolism; glutathione biosynthesis; glutathione from L-cysteine and L-glutamate: step 1/2.</text>
</comment>
<reference evidence="10" key="1">
    <citation type="submission" date="2022-11" db="UniProtKB">
        <authorList>
            <consortium name="WormBaseParasite"/>
        </authorList>
    </citation>
    <scope>IDENTIFICATION</scope>
</reference>
<organism evidence="9 10">
    <name type="scientific">Romanomermis culicivorax</name>
    <name type="common">Nematode worm</name>
    <dbReference type="NCBI Taxonomy" id="13658"/>
    <lineage>
        <taxon>Eukaryota</taxon>
        <taxon>Metazoa</taxon>
        <taxon>Ecdysozoa</taxon>
        <taxon>Nematoda</taxon>
        <taxon>Enoplea</taxon>
        <taxon>Dorylaimia</taxon>
        <taxon>Mermithida</taxon>
        <taxon>Mermithoidea</taxon>
        <taxon>Mermithidae</taxon>
        <taxon>Romanomermis</taxon>
    </lineage>
</organism>
<dbReference type="PANTHER" id="PTHR13295">
    <property type="entry name" value="GLUTAMATE CYSTEINE LIGASE REGULATORY SUBUNIT"/>
    <property type="match status" value="1"/>
</dbReference>
<evidence type="ECO:0000313" key="10">
    <source>
        <dbReference type="WBParaSite" id="nRc.2.0.1.t22186-RA"/>
    </source>
</evidence>
<name>A0A915J6V6_ROMCU</name>
<evidence type="ECO:0000256" key="7">
    <source>
        <dbReference type="ARBA" id="ARBA00031732"/>
    </source>
</evidence>
<evidence type="ECO:0000313" key="9">
    <source>
        <dbReference type="Proteomes" id="UP000887565"/>
    </source>
</evidence>
<dbReference type="Gene3D" id="3.20.20.100">
    <property type="entry name" value="NADP-dependent oxidoreductase domain"/>
    <property type="match status" value="1"/>
</dbReference>